<proteinExistence type="predicted"/>
<dbReference type="OrthoDB" id="5402150at2"/>
<dbReference type="eggNOG" id="COG4103">
    <property type="taxonomic scope" value="Bacteria"/>
</dbReference>
<organism evidence="2">
    <name type="scientific">Chelativorans sp. (strain BNC1)</name>
    <dbReference type="NCBI Taxonomy" id="266779"/>
    <lineage>
        <taxon>Bacteria</taxon>
        <taxon>Pseudomonadati</taxon>
        <taxon>Pseudomonadota</taxon>
        <taxon>Alphaproteobacteria</taxon>
        <taxon>Hyphomicrobiales</taxon>
        <taxon>Phyllobacteriaceae</taxon>
        <taxon>Chelativorans</taxon>
    </lineage>
</organism>
<evidence type="ECO:0000313" key="2">
    <source>
        <dbReference type="EMBL" id="ABG64570.1"/>
    </source>
</evidence>
<evidence type="ECO:0000259" key="1">
    <source>
        <dbReference type="Pfam" id="PF05099"/>
    </source>
</evidence>
<dbReference type="Gene3D" id="1.10.3680.10">
    <property type="entry name" value="TerB-like"/>
    <property type="match status" value="1"/>
</dbReference>
<sequence length="156" mass="17513">MFDRILAFLKDLPSGAKASRVQEDDPRVAAAALLIHVMAADGMCGEDERARLKSTLSSTFNVSGAELKALLRAAEEAEADAVDLYAFTSVLKRHYDENARAEFIRLMWEMVLSDGEMHELEDNLVWRVAELIGIDTRTRVNMRQSVQAEIRDKEGE</sequence>
<dbReference type="STRING" id="266779.Meso_3198"/>
<dbReference type="InterPro" id="IPR029024">
    <property type="entry name" value="TerB-like"/>
</dbReference>
<dbReference type="KEGG" id="mes:Meso_3198"/>
<name>Q11DF5_CHESB</name>
<protein>
    <recommendedName>
        <fullName evidence="1">Co-chaperone DjlA N-terminal domain-containing protein</fullName>
    </recommendedName>
</protein>
<dbReference type="Pfam" id="PF05099">
    <property type="entry name" value="TerB"/>
    <property type="match status" value="1"/>
</dbReference>
<gene>
    <name evidence="2" type="ordered locus">Meso_3198</name>
</gene>
<reference evidence="2" key="1">
    <citation type="submission" date="2006-06" db="EMBL/GenBank/DDBJ databases">
        <title>Complete sequence of chromosome of Chelativorans sp. BNC1.</title>
        <authorList>
            <consortium name="US DOE Joint Genome Institute"/>
            <person name="Copeland A."/>
            <person name="Lucas S."/>
            <person name="Lapidus A."/>
            <person name="Barry K."/>
            <person name="Detter J.C."/>
            <person name="Glavina del Rio T."/>
            <person name="Hammon N."/>
            <person name="Israni S."/>
            <person name="Dalin E."/>
            <person name="Tice H."/>
            <person name="Pitluck S."/>
            <person name="Chertkov O."/>
            <person name="Brettin T."/>
            <person name="Bruce D."/>
            <person name="Han C."/>
            <person name="Tapia R."/>
            <person name="Gilna P."/>
            <person name="Schmutz J."/>
            <person name="Larimer F."/>
            <person name="Land M."/>
            <person name="Hauser L."/>
            <person name="Kyrpides N."/>
            <person name="Mikhailova N."/>
            <person name="Richardson P."/>
        </authorList>
    </citation>
    <scope>NUCLEOTIDE SEQUENCE</scope>
    <source>
        <strain evidence="2">BNC1</strain>
    </source>
</reference>
<dbReference type="CDD" id="cd07313">
    <property type="entry name" value="terB_like_2"/>
    <property type="match status" value="1"/>
</dbReference>
<dbReference type="HOGENOM" id="CLU_111095_1_0_5"/>
<dbReference type="EMBL" id="CP000390">
    <property type="protein sequence ID" value="ABG64570.1"/>
    <property type="molecule type" value="Genomic_DNA"/>
</dbReference>
<dbReference type="SUPFAM" id="SSF158682">
    <property type="entry name" value="TerB-like"/>
    <property type="match status" value="1"/>
</dbReference>
<accession>Q11DF5</accession>
<dbReference type="InterPro" id="IPR007791">
    <property type="entry name" value="DjlA_N"/>
</dbReference>
<dbReference type="AlphaFoldDB" id="Q11DF5"/>
<feature type="domain" description="Co-chaperone DjlA N-terminal" evidence="1">
    <location>
        <begin position="28"/>
        <end position="144"/>
    </location>
</feature>